<accession>A0A8K0CYD0</accession>
<gene>
    <name evidence="1" type="ORF">ILUMI_12543</name>
</gene>
<dbReference type="Proteomes" id="UP000801492">
    <property type="component" value="Unassembled WGS sequence"/>
</dbReference>
<sequence length="126" mass="14143">MDCLVLDRITNDLPSLPVDTNFTKHLENVDLADQTFSVPPPIDGIVGADMYSRLLGSARIGSLYGTVSLSFRDRPTLLGDSYTTAYNRFRTLENRLDSPPNLEICTVMLCESRLRMDLCCRLPKKT</sequence>
<comment type="caution">
    <text evidence="1">The sequence shown here is derived from an EMBL/GenBank/DDBJ whole genome shotgun (WGS) entry which is preliminary data.</text>
</comment>
<name>A0A8K0CYD0_IGNLU</name>
<organism evidence="1 2">
    <name type="scientific">Ignelater luminosus</name>
    <name type="common">Cucubano</name>
    <name type="synonym">Pyrophorus luminosus</name>
    <dbReference type="NCBI Taxonomy" id="2038154"/>
    <lineage>
        <taxon>Eukaryota</taxon>
        <taxon>Metazoa</taxon>
        <taxon>Ecdysozoa</taxon>
        <taxon>Arthropoda</taxon>
        <taxon>Hexapoda</taxon>
        <taxon>Insecta</taxon>
        <taxon>Pterygota</taxon>
        <taxon>Neoptera</taxon>
        <taxon>Endopterygota</taxon>
        <taxon>Coleoptera</taxon>
        <taxon>Polyphaga</taxon>
        <taxon>Elateriformia</taxon>
        <taxon>Elateroidea</taxon>
        <taxon>Elateridae</taxon>
        <taxon>Agrypninae</taxon>
        <taxon>Pyrophorini</taxon>
        <taxon>Ignelater</taxon>
    </lineage>
</organism>
<evidence type="ECO:0000313" key="1">
    <source>
        <dbReference type="EMBL" id="KAF2893627.1"/>
    </source>
</evidence>
<dbReference type="AlphaFoldDB" id="A0A8K0CYD0"/>
<keyword evidence="2" id="KW-1185">Reference proteome</keyword>
<dbReference type="OrthoDB" id="8194935at2759"/>
<dbReference type="EMBL" id="VTPC01007802">
    <property type="protein sequence ID" value="KAF2893627.1"/>
    <property type="molecule type" value="Genomic_DNA"/>
</dbReference>
<protein>
    <submittedName>
        <fullName evidence="1">Uncharacterized protein</fullName>
    </submittedName>
</protein>
<reference evidence="1" key="1">
    <citation type="submission" date="2019-08" db="EMBL/GenBank/DDBJ databases">
        <title>The genome of the North American firefly Photinus pyralis.</title>
        <authorList>
            <consortium name="Photinus pyralis genome working group"/>
            <person name="Fallon T.R."/>
            <person name="Sander Lower S.E."/>
            <person name="Weng J.-K."/>
        </authorList>
    </citation>
    <scope>NUCLEOTIDE SEQUENCE</scope>
    <source>
        <strain evidence="1">TRF0915ILg1</strain>
        <tissue evidence="1">Whole body</tissue>
    </source>
</reference>
<feature type="non-terminal residue" evidence="1">
    <location>
        <position position="126"/>
    </location>
</feature>
<evidence type="ECO:0000313" key="2">
    <source>
        <dbReference type="Proteomes" id="UP000801492"/>
    </source>
</evidence>
<proteinExistence type="predicted"/>